<dbReference type="GO" id="GO:0005634">
    <property type="term" value="C:nucleus"/>
    <property type="evidence" value="ECO:0007669"/>
    <property type="project" value="UniProtKB-SubCell"/>
</dbReference>
<keyword evidence="4" id="KW-1185">Reference proteome</keyword>
<dbReference type="AlphaFoldDB" id="A0A3D8R0J3"/>
<accession>A0A3D8R0J3</accession>
<dbReference type="InterPro" id="IPR021858">
    <property type="entry name" value="Fun_TF"/>
</dbReference>
<protein>
    <submittedName>
        <fullName evidence="3">Uncharacterized protein</fullName>
    </submittedName>
</protein>
<name>A0A3D8R0J3_9HELO</name>
<comment type="subcellular location">
    <subcellularLocation>
        <location evidence="1">Nucleus</location>
    </subcellularLocation>
</comment>
<dbReference type="GO" id="GO:0003700">
    <property type="term" value="F:DNA-binding transcription factor activity"/>
    <property type="evidence" value="ECO:0007669"/>
    <property type="project" value="TreeGrafter"/>
</dbReference>
<evidence type="ECO:0000313" key="4">
    <source>
        <dbReference type="Proteomes" id="UP000256645"/>
    </source>
</evidence>
<evidence type="ECO:0000313" key="3">
    <source>
        <dbReference type="EMBL" id="RDW67559.1"/>
    </source>
</evidence>
<dbReference type="PANTHER" id="PTHR37534">
    <property type="entry name" value="TRANSCRIPTIONAL ACTIVATOR PROTEIN UGA3"/>
    <property type="match status" value="1"/>
</dbReference>
<proteinExistence type="predicted"/>
<dbReference type="Proteomes" id="UP000256645">
    <property type="component" value="Unassembled WGS sequence"/>
</dbReference>
<dbReference type="GO" id="GO:0045944">
    <property type="term" value="P:positive regulation of transcription by RNA polymerase II"/>
    <property type="evidence" value="ECO:0007669"/>
    <property type="project" value="TreeGrafter"/>
</dbReference>
<dbReference type="OrthoDB" id="5130013at2759"/>
<dbReference type="STRING" id="1849047.A0A3D8R0J3"/>
<reference evidence="3 4" key="1">
    <citation type="journal article" date="2018" name="IMA Fungus">
        <title>IMA Genome-F 9: Draft genome sequence of Annulohypoxylon stygium, Aspergillus mulundensis, Berkeleyomyces basicola (syn. Thielaviopsis basicola), Ceratocystis smalleyi, two Cercospora beticola strains, Coleophoma cylindrospora, Fusarium fracticaudum, Phialophora cf. hyalina, and Morchella septimelata.</title>
        <authorList>
            <person name="Wingfield B.D."/>
            <person name="Bills G.F."/>
            <person name="Dong Y."/>
            <person name="Huang W."/>
            <person name="Nel W.J."/>
            <person name="Swalarsk-Parry B.S."/>
            <person name="Vaghefi N."/>
            <person name="Wilken P.M."/>
            <person name="An Z."/>
            <person name="de Beer Z.W."/>
            <person name="De Vos L."/>
            <person name="Chen L."/>
            <person name="Duong T.A."/>
            <person name="Gao Y."/>
            <person name="Hammerbacher A."/>
            <person name="Kikkert J.R."/>
            <person name="Li Y."/>
            <person name="Li H."/>
            <person name="Li K."/>
            <person name="Li Q."/>
            <person name="Liu X."/>
            <person name="Ma X."/>
            <person name="Naidoo K."/>
            <person name="Pethybridge S.J."/>
            <person name="Sun J."/>
            <person name="Steenkamp E.T."/>
            <person name="van der Nest M.A."/>
            <person name="van Wyk S."/>
            <person name="Wingfield M.J."/>
            <person name="Xiong C."/>
            <person name="Yue Q."/>
            <person name="Zhang X."/>
        </authorList>
    </citation>
    <scope>NUCLEOTIDE SEQUENCE [LARGE SCALE GENOMIC DNA]</scope>
    <source>
        <strain evidence="3 4">BP6252</strain>
    </source>
</reference>
<evidence type="ECO:0000256" key="2">
    <source>
        <dbReference type="ARBA" id="ARBA00023242"/>
    </source>
</evidence>
<dbReference type="Pfam" id="PF11951">
    <property type="entry name" value="Fungal_trans_2"/>
    <property type="match status" value="1"/>
</dbReference>
<evidence type="ECO:0000256" key="1">
    <source>
        <dbReference type="ARBA" id="ARBA00004123"/>
    </source>
</evidence>
<dbReference type="GO" id="GO:0000976">
    <property type="term" value="F:transcription cis-regulatory region binding"/>
    <property type="evidence" value="ECO:0007669"/>
    <property type="project" value="TreeGrafter"/>
</dbReference>
<comment type="caution">
    <text evidence="3">The sequence shown here is derived from an EMBL/GenBank/DDBJ whole genome shotgun (WGS) entry which is preliminary data.</text>
</comment>
<dbReference type="PANTHER" id="PTHR37534:SF49">
    <property type="entry name" value="LYSINE BIOSYNTHESIS REGULATORY PROTEIN LYS14"/>
    <property type="match status" value="1"/>
</dbReference>
<gene>
    <name evidence="3" type="ORF">BP6252_08955</name>
</gene>
<sequence>MSRTALEDDPIEQSYEWDEDDNLDEIDTSMGCSRALMLSIRETAVLASKVSKIQQDRPLNRAEIATFSASRDTIERTIHGLRQTLPSCTNKPSELLQIAEVKRLCALLYLRERLGSIPNSKTTNNMPSTTLDAASIAYKSNLTSNITCLLSTLPDSSTLLWPLFVLGNTQLDEEQRRFVSERLRSIEKVRNLGSVRQARLEVEEAWKRSDMGSDAKRYWGTRTGERPKLISLA</sequence>
<dbReference type="EMBL" id="PDLM01000010">
    <property type="protein sequence ID" value="RDW67559.1"/>
    <property type="molecule type" value="Genomic_DNA"/>
</dbReference>
<organism evidence="3 4">
    <name type="scientific">Coleophoma cylindrospora</name>
    <dbReference type="NCBI Taxonomy" id="1849047"/>
    <lineage>
        <taxon>Eukaryota</taxon>
        <taxon>Fungi</taxon>
        <taxon>Dikarya</taxon>
        <taxon>Ascomycota</taxon>
        <taxon>Pezizomycotina</taxon>
        <taxon>Leotiomycetes</taxon>
        <taxon>Helotiales</taxon>
        <taxon>Dermateaceae</taxon>
        <taxon>Coleophoma</taxon>
    </lineage>
</organism>
<keyword evidence="2" id="KW-0539">Nucleus</keyword>